<dbReference type="EMBL" id="MBFT01001108">
    <property type="protein sequence ID" value="PVU85306.1"/>
    <property type="molecule type" value="Genomic_DNA"/>
</dbReference>
<evidence type="ECO:0000313" key="3">
    <source>
        <dbReference type="EMBL" id="PVU88078.1"/>
    </source>
</evidence>
<comment type="caution">
    <text evidence="3">The sequence shown here is derived from an EMBL/GenBank/DDBJ whole genome shotgun (WGS) entry which is preliminary data.</text>
</comment>
<evidence type="ECO:0000256" key="1">
    <source>
        <dbReference type="SAM" id="MobiDB-lite"/>
    </source>
</evidence>
<organism evidence="3 4">
    <name type="scientific">Furculomyces boomerangus</name>
    <dbReference type="NCBI Taxonomy" id="61424"/>
    <lineage>
        <taxon>Eukaryota</taxon>
        <taxon>Fungi</taxon>
        <taxon>Fungi incertae sedis</taxon>
        <taxon>Zoopagomycota</taxon>
        <taxon>Kickxellomycotina</taxon>
        <taxon>Harpellomycetes</taxon>
        <taxon>Harpellales</taxon>
        <taxon>Harpellaceae</taxon>
        <taxon>Furculomyces</taxon>
    </lineage>
</organism>
<proteinExistence type="predicted"/>
<evidence type="ECO:0000313" key="2">
    <source>
        <dbReference type="EMBL" id="PVU85306.1"/>
    </source>
</evidence>
<reference evidence="3 4" key="1">
    <citation type="journal article" date="2018" name="MBio">
        <title>Comparative Genomics Reveals the Core Gene Toolbox for the Fungus-Insect Symbiosis.</title>
        <authorList>
            <person name="Wang Y."/>
            <person name="Stata M."/>
            <person name="Wang W."/>
            <person name="Stajich J.E."/>
            <person name="White M.M."/>
            <person name="Moncalvo J.M."/>
        </authorList>
    </citation>
    <scope>NUCLEOTIDE SEQUENCE [LARGE SCALE GENOMIC DNA]</scope>
    <source>
        <strain evidence="3 4">AUS-77-4</strain>
    </source>
</reference>
<name>A0A2T9Y6Y4_9FUNG</name>
<evidence type="ECO:0000313" key="4">
    <source>
        <dbReference type="Proteomes" id="UP000245699"/>
    </source>
</evidence>
<dbReference type="AlphaFoldDB" id="A0A2T9Y6Y4"/>
<sequence length="369" mass="42802">MENNKNNDIEDNPNVESLGYDDELEKAYIYDAFNLGYIKPDQVFEKLGFYGSQKELEDIESIEPLKQENNKESIEDIEHSQPEKPISLSSSLKLRDNSDDSDFIQPGQPFKISEDSDNSQSSVSENSSISPESSIFKPKRQKQTTLIPFMKKRIKNNGKFNEKDVKNELSEKNLEKDQIKEERVVKNPRKFNLSKYLPPLTEFVFDANPKLTFAMKLGKSNAERSRIYYQFQSKIGVNCTDIPNVVRHYIKEISIMDIKSTLQLLTDLKINSMHIYGLEFIDSDTVEIIVLKNFENDFIKRIVNFKHVLLIDEKDTPFEHDQVSKDLAKNIKDSFLDRVKANMRGYGKNEMEQYLIDIGEELGVELVRK</sequence>
<gene>
    <name evidence="3" type="ORF">BB559_005733</name>
    <name evidence="2" type="ORF">BB559_007101</name>
</gene>
<accession>A0A2T9Y6Y4</accession>
<feature type="compositionally biased region" description="Basic and acidic residues" evidence="1">
    <location>
        <begin position="63"/>
        <end position="82"/>
    </location>
</feature>
<keyword evidence="4" id="KW-1185">Reference proteome</keyword>
<dbReference type="EMBL" id="MBFT01000663">
    <property type="protein sequence ID" value="PVU88078.1"/>
    <property type="molecule type" value="Genomic_DNA"/>
</dbReference>
<feature type="compositionally biased region" description="Low complexity" evidence="1">
    <location>
        <begin position="118"/>
        <end position="135"/>
    </location>
</feature>
<dbReference type="Proteomes" id="UP000245699">
    <property type="component" value="Unassembled WGS sequence"/>
</dbReference>
<feature type="region of interest" description="Disordered" evidence="1">
    <location>
        <begin position="61"/>
        <end position="141"/>
    </location>
</feature>
<protein>
    <submittedName>
        <fullName evidence="3">Uncharacterized protein</fullName>
    </submittedName>
</protein>